<feature type="chain" id="PRO_5042269966" description="RxLR effector PexRD54 WY domain-containing protein" evidence="7">
    <location>
        <begin position="21"/>
        <end position="534"/>
    </location>
</feature>
<comment type="caution">
    <text evidence="9">The sequence shown here is derived from an EMBL/GenBank/DDBJ whole genome shotgun (WGS) entry which is preliminary data.</text>
</comment>
<organism evidence="9 10">
    <name type="scientific">Phytophthora citrophthora</name>
    <dbReference type="NCBI Taxonomy" id="4793"/>
    <lineage>
        <taxon>Eukaryota</taxon>
        <taxon>Sar</taxon>
        <taxon>Stramenopiles</taxon>
        <taxon>Oomycota</taxon>
        <taxon>Peronosporomycetes</taxon>
        <taxon>Peronosporales</taxon>
        <taxon>Peronosporaceae</taxon>
        <taxon>Phytophthora</taxon>
    </lineage>
</organism>
<evidence type="ECO:0000256" key="1">
    <source>
        <dbReference type="ARBA" id="ARBA00004340"/>
    </source>
</evidence>
<comment type="subcellular location">
    <subcellularLocation>
        <location evidence="1">Host cell</location>
    </subcellularLocation>
    <subcellularLocation>
        <location evidence="2">Secreted</location>
    </subcellularLocation>
</comment>
<evidence type="ECO:0000256" key="3">
    <source>
        <dbReference type="ARBA" id="ARBA00010400"/>
    </source>
</evidence>
<gene>
    <name evidence="9" type="ORF">P3T76_010624</name>
</gene>
<evidence type="ECO:0000256" key="2">
    <source>
        <dbReference type="ARBA" id="ARBA00004613"/>
    </source>
</evidence>
<protein>
    <recommendedName>
        <fullName evidence="8">RxLR effector PexRD54 WY domain-containing protein</fullName>
    </recommendedName>
</protein>
<accession>A0AAD9GBM1</accession>
<dbReference type="Proteomes" id="UP001259832">
    <property type="component" value="Unassembled WGS sequence"/>
</dbReference>
<reference evidence="9" key="1">
    <citation type="submission" date="2023-08" db="EMBL/GenBank/DDBJ databases">
        <title>Reference Genome Resource for the Citrus Pathogen Phytophthora citrophthora.</title>
        <authorList>
            <person name="Moller H."/>
            <person name="Coetzee B."/>
            <person name="Rose L.J."/>
            <person name="Van Niekerk J.M."/>
        </authorList>
    </citation>
    <scope>NUCLEOTIDE SEQUENCE</scope>
    <source>
        <strain evidence="9">STE-U-9442</strain>
    </source>
</reference>
<dbReference type="InterPro" id="IPR054463">
    <property type="entry name" value="PexRD54_WY"/>
</dbReference>
<evidence type="ECO:0000313" key="9">
    <source>
        <dbReference type="EMBL" id="KAK1935399.1"/>
    </source>
</evidence>
<evidence type="ECO:0000256" key="4">
    <source>
        <dbReference type="ARBA" id="ARBA00022525"/>
    </source>
</evidence>
<evidence type="ECO:0000313" key="10">
    <source>
        <dbReference type="Proteomes" id="UP001259832"/>
    </source>
</evidence>
<proteinExistence type="inferred from homology"/>
<keyword evidence="10" id="KW-1185">Reference proteome</keyword>
<feature type="domain" description="RxLR effector PexRD54 WY" evidence="8">
    <location>
        <begin position="72"/>
        <end position="112"/>
    </location>
</feature>
<dbReference type="GO" id="GO:0043657">
    <property type="term" value="C:host cell"/>
    <property type="evidence" value="ECO:0007669"/>
    <property type="project" value="UniProtKB-SubCell"/>
</dbReference>
<evidence type="ECO:0000259" key="8">
    <source>
        <dbReference type="Pfam" id="PF22748"/>
    </source>
</evidence>
<feature type="domain" description="RxLR effector PexRD54 WY" evidence="8">
    <location>
        <begin position="394"/>
        <end position="434"/>
    </location>
</feature>
<keyword evidence="5 7" id="KW-0732">Signal</keyword>
<keyword evidence="4" id="KW-0964">Secreted</keyword>
<evidence type="ECO:0000256" key="6">
    <source>
        <dbReference type="ARBA" id="ARBA00023026"/>
    </source>
</evidence>
<sequence length="534" mass="60232">MRPFFLVLFGVAVLLQSTNAASLVKTSHITRNVHFHSEAKLSIVRRLRFTPEEEEERGFVVSKLQNFVNNQQLARWLKNGKSTDDVFTKLKLNKAGSTIFENPKFVAWIKYVDDFNSKHNKGEAISAIPTLSKQYGDDVLATMLQKARQVETTKATATRLQTEQMKIWRSEGISSDAVFATFKLDEGVANLLMNPGFNIWARYLTEFNPGKKTTIFKTLEAHFSENTLSQLLIAAQKNPSTEKLATSLQNVQLQGFLERGETPNAVFKLLQLDKGADNLFANPLFTTWRKYATDFQKTKSDGAVPVIDTLTAHYTDISLVKMITTAKATEGTKNMATYVEKSLVGKWAKDGKEPEYVSKLLWTSATDKKNLEAAYLEQLLIQSTVKVSSKFQLEQISVWMGKKETPDAVFKLMGLNKGTENVFKRPQFDTWLKFALTSKKQNPEASKSVFSTLSAHYDDLPLAKMIKTAKEDANTKKIAEHVERGLLVKWAGDGKAPAYVLNKLATDKQDKERVLSLFMKEIRKVEDKITRAES</sequence>
<evidence type="ECO:0000256" key="7">
    <source>
        <dbReference type="SAM" id="SignalP"/>
    </source>
</evidence>
<feature type="domain" description="RxLR effector PexRD54 WY" evidence="8">
    <location>
        <begin position="252"/>
        <end position="291"/>
    </location>
</feature>
<dbReference type="Pfam" id="PF22748">
    <property type="entry name" value="PexRD54_WY"/>
    <property type="match status" value="3"/>
</dbReference>
<keyword evidence="6" id="KW-0843">Virulence</keyword>
<dbReference type="GO" id="GO:0005576">
    <property type="term" value="C:extracellular region"/>
    <property type="evidence" value="ECO:0007669"/>
    <property type="project" value="UniProtKB-SubCell"/>
</dbReference>
<evidence type="ECO:0000256" key="5">
    <source>
        <dbReference type="ARBA" id="ARBA00022729"/>
    </source>
</evidence>
<feature type="signal peptide" evidence="7">
    <location>
        <begin position="1"/>
        <end position="20"/>
    </location>
</feature>
<name>A0AAD9GBM1_9STRA</name>
<dbReference type="EMBL" id="JASMQC010000023">
    <property type="protein sequence ID" value="KAK1935399.1"/>
    <property type="molecule type" value="Genomic_DNA"/>
</dbReference>
<comment type="similarity">
    <text evidence="3">Belongs to the RxLR effector family.</text>
</comment>
<dbReference type="AlphaFoldDB" id="A0AAD9GBM1"/>